<comment type="caution">
    <text evidence="1">The sequence shown here is derived from an EMBL/GenBank/DDBJ whole genome shotgun (WGS) entry which is preliminary data.</text>
</comment>
<sequence length="89" mass="10587">MSHLCKNDLFNMASHENCKKKSRENIYFHVKIKSSNLCVDRVCLKSKNCMFSDKFLCVKNYNCKLNYLNIFTIATCFFLNHKHMFVCFV</sequence>
<evidence type="ECO:0000313" key="1">
    <source>
        <dbReference type="EMBL" id="KAF7635440.1"/>
    </source>
</evidence>
<keyword evidence="2" id="KW-1185">Reference proteome</keyword>
<proteinExistence type="predicted"/>
<evidence type="ECO:0000313" key="2">
    <source>
        <dbReference type="Proteomes" id="UP000605970"/>
    </source>
</evidence>
<dbReference type="EMBL" id="JABEBT010000042">
    <property type="protein sequence ID" value="KAF7635440.1"/>
    <property type="molecule type" value="Genomic_DNA"/>
</dbReference>
<reference evidence="1" key="1">
    <citation type="journal article" date="2020" name="Ecol. Evol.">
        <title>Genome structure and content of the rice root-knot nematode (Meloidogyne graminicola).</title>
        <authorList>
            <person name="Phan N.T."/>
            <person name="Danchin E.G.J."/>
            <person name="Klopp C."/>
            <person name="Perfus-Barbeoch L."/>
            <person name="Kozlowski D.K."/>
            <person name="Koutsovoulos G.D."/>
            <person name="Lopez-Roques C."/>
            <person name="Bouchez O."/>
            <person name="Zahm M."/>
            <person name="Besnard G."/>
            <person name="Bellafiore S."/>
        </authorList>
    </citation>
    <scope>NUCLEOTIDE SEQUENCE</scope>
    <source>
        <strain evidence="1">VN-18</strain>
    </source>
</reference>
<dbReference type="AlphaFoldDB" id="A0A8S9ZPT0"/>
<organism evidence="1 2">
    <name type="scientific">Meloidogyne graminicola</name>
    <dbReference type="NCBI Taxonomy" id="189291"/>
    <lineage>
        <taxon>Eukaryota</taxon>
        <taxon>Metazoa</taxon>
        <taxon>Ecdysozoa</taxon>
        <taxon>Nematoda</taxon>
        <taxon>Chromadorea</taxon>
        <taxon>Rhabditida</taxon>
        <taxon>Tylenchina</taxon>
        <taxon>Tylenchomorpha</taxon>
        <taxon>Tylenchoidea</taxon>
        <taxon>Meloidogynidae</taxon>
        <taxon>Meloidogyninae</taxon>
        <taxon>Meloidogyne</taxon>
    </lineage>
</organism>
<protein>
    <submittedName>
        <fullName evidence="1">Uncharacterized protein</fullName>
    </submittedName>
</protein>
<gene>
    <name evidence="1" type="ORF">Mgra_00005117</name>
</gene>
<accession>A0A8S9ZPT0</accession>
<name>A0A8S9ZPT0_9BILA</name>
<dbReference type="Proteomes" id="UP000605970">
    <property type="component" value="Unassembled WGS sequence"/>
</dbReference>